<organism evidence="2 3">
    <name type="scientific">Neolewinella litorea</name>
    <dbReference type="NCBI Taxonomy" id="2562452"/>
    <lineage>
        <taxon>Bacteria</taxon>
        <taxon>Pseudomonadati</taxon>
        <taxon>Bacteroidota</taxon>
        <taxon>Saprospiria</taxon>
        <taxon>Saprospirales</taxon>
        <taxon>Lewinellaceae</taxon>
        <taxon>Neolewinella</taxon>
    </lineage>
</organism>
<proteinExistence type="predicted"/>
<dbReference type="AlphaFoldDB" id="A0A4S4NTT0"/>
<evidence type="ECO:0000313" key="2">
    <source>
        <dbReference type="EMBL" id="THH41901.1"/>
    </source>
</evidence>
<dbReference type="Pfam" id="PF19579">
    <property type="entry name" value="FtsL_2"/>
    <property type="match status" value="1"/>
</dbReference>
<gene>
    <name evidence="2" type="ORF">E4021_04740</name>
</gene>
<protein>
    <recommendedName>
        <fullName evidence="4">Cell division protein FtsL</fullName>
    </recommendedName>
</protein>
<accession>A0A4S4NTT0</accession>
<keyword evidence="3" id="KW-1185">Reference proteome</keyword>
<sequence>MAAKRKRATVPSVPALILDNLGYLSFLGVLALLYIGNAHYAEYNVRRIQELESDIKEKRWLYMSLESENMYNGLRSEVVDQVRPAGLRLHRGKPKKIYAPPRAK</sequence>
<dbReference type="EMBL" id="SRSF01000001">
    <property type="protein sequence ID" value="THH41901.1"/>
    <property type="molecule type" value="Genomic_DNA"/>
</dbReference>
<evidence type="ECO:0008006" key="4">
    <source>
        <dbReference type="Google" id="ProtNLM"/>
    </source>
</evidence>
<dbReference type="InterPro" id="IPR045755">
    <property type="entry name" value="FtsL-like"/>
</dbReference>
<name>A0A4S4NTT0_9BACT</name>
<keyword evidence="1" id="KW-1133">Transmembrane helix</keyword>
<feature type="transmembrane region" description="Helical" evidence="1">
    <location>
        <begin position="21"/>
        <end position="40"/>
    </location>
</feature>
<evidence type="ECO:0000313" key="3">
    <source>
        <dbReference type="Proteomes" id="UP000308528"/>
    </source>
</evidence>
<reference evidence="2 3" key="1">
    <citation type="submission" date="2019-04" db="EMBL/GenBank/DDBJ databases">
        <title>Lewinella litorea sp. nov., isolated from a marine sand.</title>
        <authorList>
            <person name="Yoon J.-H."/>
        </authorList>
    </citation>
    <scope>NUCLEOTIDE SEQUENCE [LARGE SCALE GENOMIC DNA]</scope>
    <source>
        <strain evidence="2 3">HSMS-39</strain>
    </source>
</reference>
<keyword evidence="1" id="KW-0812">Transmembrane</keyword>
<dbReference type="OrthoDB" id="981249at2"/>
<comment type="caution">
    <text evidence="2">The sequence shown here is derived from an EMBL/GenBank/DDBJ whole genome shotgun (WGS) entry which is preliminary data.</text>
</comment>
<dbReference type="RefSeq" id="WP_136456848.1">
    <property type="nucleotide sequence ID" value="NZ_SRSF01000001.1"/>
</dbReference>
<dbReference type="Proteomes" id="UP000308528">
    <property type="component" value="Unassembled WGS sequence"/>
</dbReference>
<evidence type="ECO:0000256" key="1">
    <source>
        <dbReference type="SAM" id="Phobius"/>
    </source>
</evidence>
<keyword evidence="1" id="KW-0472">Membrane</keyword>